<feature type="region of interest" description="Disordered" evidence="1">
    <location>
        <begin position="296"/>
        <end position="344"/>
    </location>
</feature>
<name>A0A9N8ETS4_9STRA</name>
<proteinExistence type="predicted"/>
<reference evidence="4" key="1">
    <citation type="submission" date="2020-06" db="EMBL/GenBank/DDBJ databases">
        <authorList>
            <consortium name="Plant Systems Biology data submission"/>
        </authorList>
    </citation>
    <scope>NUCLEOTIDE SEQUENCE</scope>
    <source>
        <strain evidence="4">D6</strain>
    </source>
</reference>
<keyword evidence="2" id="KW-0472">Membrane</keyword>
<keyword evidence="2" id="KW-0812">Transmembrane</keyword>
<evidence type="ECO:0000256" key="1">
    <source>
        <dbReference type="SAM" id="MobiDB-lite"/>
    </source>
</evidence>
<evidence type="ECO:0000313" key="5">
    <source>
        <dbReference type="Proteomes" id="UP001153069"/>
    </source>
</evidence>
<evidence type="ECO:0000256" key="2">
    <source>
        <dbReference type="SAM" id="Phobius"/>
    </source>
</evidence>
<gene>
    <name evidence="4" type="ORF">SEMRO_1742_G294730.1</name>
</gene>
<dbReference type="Proteomes" id="UP001153069">
    <property type="component" value="Unassembled WGS sequence"/>
</dbReference>
<organism evidence="4 5">
    <name type="scientific">Seminavis robusta</name>
    <dbReference type="NCBI Taxonomy" id="568900"/>
    <lineage>
        <taxon>Eukaryota</taxon>
        <taxon>Sar</taxon>
        <taxon>Stramenopiles</taxon>
        <taxon>Ochrophyta</taxon>
        <taxon>Bacillariophyta</taxon>
        <taxon>Bacillariophyceae</taxon>
        <taxon>Bacillariophycidae</taxon>
        <taxon>Naviculales</taxon>
        <taxon>Naviculaceae</taxon>
        <taxon>Seminavis</taxon>
    </lineage>
</organism>
<feature type="domain" description="Zinc knuckle" evidence="3">
    <location>
        <begin position="285"/>
        <end position="314"/>
    </location>
</feature>
<accession>A0A9N8ETS4</accession>
<feature type="transmembrane region" description="Helical" evidence="2">
    <location>
        <begin position="480"/>
        <end position="498"/>
    </location>
</feature>
<dbReference type="AlphaFoldDB" id="A0A9N8ETS4"/>
<feature type="transmembrane region" description="Helical" evidence="2">
    <location>
        <begin position="457"/>
        <end position="474"/>
    </location>
</feature>
<dbReference type="EMBL" id="CAICTM010001740">
    <property type="protein sequence ID" value="CAB9525879.1"/>
    <property type="molecule type" value="Genomic_DNA"/>
</dbReference>
<dbReference type="InterPro" id="IPR041670">
    <property type="entry name" value="Znf-CCHC_6"/>
</dbReference>
<protein>
    <recommendedName>
        <fullName evidence="3">Zinc knuckle domain-containing protein</fullName>
    </recommendedName>
</protein>
<keyword evidence="2" id="KW-1133">Transmembrane helix</keyword>
<dbReference type="Pfam" id="PF15288">
    <property type="entry name" value="zf-CCHC_6"/>
    <property type="match status" value="1"/>
</dbReference>
<evidence type="ECO:0000313" key="4">
    <source>
        <dbReference type="EMBL" id="CAB9525879.1"/>
    </source>
</evidence>
<sequence>MVDIVEHPHMFSRNLTYVKAATVKLAAKYDSWDNENDYSFRTHLLNCIDPELHEAVSGIQDIGDHSLVTWIKLVQQWSILTAEKSHKIISEVNAFTLQQCPALDMSLGIQQLRPRIQALCDTRDYDPKLLYTFLESLHGAYPVDNKHHLEWWTMILDRILTPLKKAYKQCKEEKFLNGFDIELFLLRETREDGPCKGLDHKSILDTLLEYYMIAVNEEKWPATSGPQDSGSAPMSFGSSSVHHTTVETTLATNKADVHALIQRLDNIGQRKPMGGFGDNQGGKVCWNCGSSGHLSNSPDCPKNQAHRAPTPQTSNRGFKKGQPKMTWKRIPPKDGEPNSKQDAGGATWHWCQKCNNGDGRWTASHLTEAHGNPGDGDHTAAANLASIHPCAWYTPVNNPFSSLLHPRLLLGLLFAAYQDLNDFLNEHALPMLLGFLLCLCVQHFETLVGMAQTMGPWLIHTVWPWMVGIAWPFLGEVYVSVGLAPLSWIVVLLIWILVPPLLPPSPRDDPIPHGRWQRRRYEQELRRWRRRRRFKGASIRDCGFHKSYPTRLRATSTFPSKAPTIHQQSLLDRLRTWFYQSRARPSGHKRGSEYFSAPANSRKGERSKVLWERMLCEDAKDVKCQTQKQ</sequence>
<comment type="caution">
    <text evidence="4">The sequence shown here is derived from an EMBL/GenBank/DDBJ whole genome shotgun (WGS) entry which is preliminary data.</text>
</comment>
<evidence type="ECO:0000259" key="3">
    <source>
        <dbReference type="Pfam" id="PF15288"/>
    </source>
</evidence>
<keyword evidence="5" id="KW-1185">Reference proteome</keyword>
<feature type="region of interest" description="Disordered" evidence="1">
    <location>
        <begin position="584"/>
        <end position="606"/>
    </location>
</feature>